<evidence type="ECO:0000256" key="6">
    <source>
        <dbReference type="ARBA" id="ARBA00022568"/>
    </source>
</evidence>
<dbReference type="CDD" id="cd00051">
    <property type="entry name" value="EFh"/>
    <property type="match status" value="1"/>
</dbReference>
<evidence type="ECO:0000313" key="21">
    <source>
        <dbReference type="Proteomes" id="UP001141806"/>
    </source>
</evidence>
<name>A0A9Q0KTF2_9MAGN</name>
<evidence type="ECO:0000256" key="10">
    <source>
        <dbReference type="ARBA" id="ARBA00022837"/>
    </source>
</evidence>
<comment type="caution">
    <text evidence="20">The sequence shown here is derived from an EMBL/GenBank/DDBJ whole genome shotgun (WGS) entry which is preliminary data.</text>
</comment>
<evidence type="ECO:0000256" key="9">
    <source>
        <dbReference type="ARBA" id="ARBA00022737"/>
    </source>
</evidence>
<keyword evidence="8" id="KW-0479">Metal-binding</keyword>
<dbReference type="SUPFAM" id="SSF47473">
    <property type="entry name" value="EF-hand"/>
    <property type="match status" value="1"/>
</dbReference>
<dbReference type="InterPro" id="IPR004837">
    <property type="entry name" value="NaCa_Exmemb"/>
</dbReference>
<comment type="similarity">
    <text evidence="2">Belongs to the Ca(2+):cation antiporter (CaCA) (TC 2.A.19) family.</text>
</comment>
<keyword evidence="4" id="KW-0050">Antiport</keyword>
<evidence type="ECO:0000256" key="7">
    <source>
        <dbReference type="ARBA" id="ARBA00022692"/>
    </source>
</evidence>
<evidence type="ECO:0000256" key="1">
    <source>
        <dbReference type="ARBA" id="ARBA00004651"/>
    </source>
</evidence>
<feature type="transmembrane region" description="Helical" evidence="17">
    <location>
        <begin position="558"/>
        <end position="580"/>
    </location>
</feature>
<dbReference type="GO" id="GO:0015369">
    <property type="term" value="F:calcium:proton antiporter activity"/>
    <property type="evidence" value="ECO:0007669"/>
    <property type="project" value="UniProtKB-ARBA"/>
</dbReference>
<evidence type="ECO:0000256" key="14">
    <source>
        <dbReference type="ARBA" id="ARBA00023065"/>
    </source>
</evidence>
<keyword evidence="10" id="KW-0106">Calcium</keyword>
<dbReference type="InterPro" id="IPR004713">
    <property type="entry name" value="CaH_exchang"/>
</dbReference>
<evidence type="ECO:0000259" key="19">
    <source>
        <dbReference type="PROSITE" id="PS50222"/>
    </source>
</evidence>
<keyword evidence="15 17" id="KW-0472">Membrane</keyword>
<dbReference type="PROSITE" id="PS00018">
    <property type="entry name" value="EF_HAND_1"/>
    <property type="match status" value="1"/>
</dbReference>
<evidence type="ECO:0000256" key="5">
    <source>
        <dbReference type="ARBA" id="ARBA00022475"/>
    </source>
</evidence>
<reference evidence="20" key="1">
    <citation type="journal article" date="2023" name="Plant J.">
        <title>The genome of the king protea, Protea cynaroides.</title>
        <authorList>
            <person name="Chang J."/>
            <person name="Duong T.A."/>
            <person name="Schoeman C."/>
            <person name="Ma X."/>
            <person name="Roodt D."/>
            <person name="Barker N."/>
            <person name="Li Z."/>
            <person name="Van de Peer Y."/>
            <person name="Mizrachi E."/>
        </authorList>
    </citation>
    <scope>NUCLEOTIDE SEQUENCE</scope>
    <source>
        <tissue evidence="20">Young leaves</tissue>
    </source>
</reference>
<dbReference type="GO" id="GO:0005886">
    <property type="term" value="C:plasma membrane"/>
    <property type="evidence" value="ECO:0007669"/>
    <property type="project" value="UniProtKB-SubCell"/>
</dbReference>
<keyword evidence="13" id="KW-0915">Sodium</keyword>
<keyword evidence="14" id="KW-0406">Ion transport</keyword>
<keyword evidence="6" id="KW-0109">Calcium transport</keyword>
<feature type="transmembrane region" description="Helical" evidence="17">
    <location>
        <begin position="420"/>
        <end position="439"/>
    </location>
</feature>
<dbReference type="Gene3D" id="1.20.1420.30">
    <property type="entry name" value="NCX, central ion-binding region"/>
    <property type="match status" value="1"/>
</dbReference>
<dbReference type="GO" id="GO:0006814">
    <property type="term" value="P:sodium ion transport"/>
    <property type="evidence" value="ECO:0007669"/>
    <property type="project" value="UniProtKB-KW"/>
</dbReference>
<dbReference type="InterPro" id="IPR044880">
    <property type="entry name" value="NCX_ion-bd_dom_sf"/>
</dbReference>
<sequence>MAKKAVVSNFLLIVFLVTAGFGRSRFVAKTASSLDLVSDGIDDVRQPSFIALNRIFSSEETCDQTYGFLPCTTTIAGNIFLIIVYGFLMYQSAKLLSNGSELLLEILGPGIIGGLFLPVLGALPDALLVLVSGLSGSKETAQSQVLVGIGLLAGSTVMLLTLLWGSCVIVGKCDIEDSIARDLKDTKGLSLTGSGVTTDIWTCYAAWILIISVIPFIVVQLLQLLHSNSGKRLGILIALILSLALLLTYCLYQVFQPWIQKRKLAYVKHKHVISGILKDLKARSVGRLLTDKGQPDVEVIKRLFKTIDLDSDGYLSRSELIALIIGIQFEEIDFNKDDAVEKIIIDFDTTHDHKLDEDEFVNGISRWINVAKKSVVLARSPGPHTTDVINDFHQQIKQEHYLLGDISDEVAEAMENSKWISIKAASMLLLGTVVAAAFADPLVDVVDNFSSATSIPSFFISFIVLPVATNSSEAVSALIFASRKTQKTASLTFSEIYGAVTMNNILCLSVFLALVYVRELSWDFSAEVVVILIVCLVMGLFASFGTTFPLWTCSVAYVLYPFSLALVYVLDYLLICVVTWEEDIQLLGPVLWHNKILRIMKYEVICDGNVKTLQQKSLF</sequence>
<keyword evidence="21" id="KW-1185">Reference proteome</keyword>
<dbReference type="InterPro" id="IPR011992">
    <property type="entry name" value="EF-hand-dom_pair"/>
</dbReference>
<keyword evidence="7 17" id="KW-0812">Transmembrane</keyword>
<feature type="signal peptide" evidence="18">
    <location>
        <begin position="1"/>
        <end position="24"/>
    </location>
</feature>
<feature type="transmembrane region" description="Helical" evidence="17">
    <location>
        <begin position="66"/>
        <end position="90"/>
    </location>
</feature>
<keyword evidence="18" id="KW-0732">Signal</keyword>
<keyword evidence="16" id="KW-0739">Sodium transport</keyword>
<evidence type="ECO:0000256" key="8">
    <source>
        <dbReference type="ARBA" id="ARBA00022723"/>
    </source>
</evidence>
<evidence type="ECO:0000256" key="17">
    <source>
        <dbReference type="SAM" id="Phobius"/>
    </source>
</evidence>
<dbReference type="AlphaFoldDB" id="A0A9Q0KTF2"/>
<organism evidence="20 21">
    <name type="scientific">Protea cynaroides</name>
    <dbReference type="NCBI Taxonomy" id="273540"/>
    <lineage>
        <taxon>Eukaryota</taxon>
        <taxon>Viridiplantae</taxon>
        <taxon>Streptophyta</taxon>
        <taxon>Embryophyta</taxon>
        <taxon>Tracheophyta</taxon>
        <taxon>Spermatophyta</taxon>
        <taxon>Magnoliopsida</taxon>
        <taxon>Proteales</taxon>
        <taxon>Proteaceae</taxon>
        <taxon>Protea</taxon>
    </lineage>
</organism>
<dbReference type="InterPro" id="IPR002048">
    <property type="entry name" value="EF_hand_dom"/>
</dbReference>
<gene>
    <name evidence="20" type="ORF">NE237_001057</name>
</gene>
<dbReference type="PANTHER" id="PTHR31503">
    <property type="entry name" value="VACUOLAR CALCIUM ION TRANSPORTER"/>
    <property type="match status" value="1"/>
</dbReference>
<dbReference type="GO" id="GO:0005774">
    <property type="term" value="C:vacuolar membrane"/>
    <property type="evidence" value="ECO:0007669"/>
    <property type="project" value="UniProtKB-ARBA"/>
</dbReference>
<evidence type="ECO:0000256" key="15">
    <source>
        <dbReference type="ARBA" id="ARBA00023136"/>
    </source>
</evidence>
<evidence type="ECO:0000256" key="18">
    <source>
        <dbReference type="SAM" id="SignalP"/>
    </source>
</evidence>
<feature type="transmembrane region" description="Helical" evidence="17">
    <location>
        <begin position="234"/>
        <end position="255"/>
    </location>
</feature>
<keyword evidence="12" id="KW-0346">Stress response</keyword>
<keyword evidence="5" id="KW-1003">Cell membrane</keyword>
<comment type="subcellular location">
    <subcellularLocation>
        <location evidence="1">Cell membrane</location>
        <topology evidence="1">Multi-pass membrane protein</topology>
    </subcellularLocation>
</comment>
<proteinExistence type="inferred from homology"/>
<evidence type="ECO:0000256" key="11">
    <source>
        <dbReference type="ARBA" id="ARBA00022989"/>
    </source>
</evidence>
<dbReference type="EMBL" id="JAMYWD010000003">
    <property type="protein sequence ID" value="KAJ4975951.1"/>
    <property type="molecule type" value="Genomic_DNA"/>
</dbReference>
<keyword evidence="3" id="KW-0813">Transport</keyword>
<feature type="domain" description="EF-hand" evidence="19">
    <location>
        <begin position="335"/>
        <end position="370"/>
    </location>
</feature>
<dbReference type="OrthoDB" id="26525at2759"/>
<dbReference type="Pfam" id="PF01699">
    <property type="entry name" value="Na_Ca_ex"/>
    <property type="match status" value="2"/>
</dbReference>
<feature type="chain" id="PRO_5040227347" description="EF-hand domain-containing protein" evidence="18">
    <location>
        <begin position="25"/>
        <end position="619"/>
    </location>
</feature>
<dbReference type="Proteomes" id="UP001141806">
    <property type="component" value="Unassembled WGS sequence"/>
</dbReference>
<feature type="transmembrane region" description="Helical" evidence="17">
    <location>
        <begin position="102"/>
        <end position="123"/>
    </location>
</feature>
<evidence type="ECO:0000256" key="4">
    <source>
        <dbReference type="ARBA" id="ARBA00022449"/>
    </source>
</evidence>
<evidence type="ECO:0000313" key="20">
    <source>
        <dbReference type="EMBL" id="KAJ4975951.1"/>
    </source>
</evidence>
<dbReference type="GO" id="GO:0006874">
    <property type="term" value="P:intracellular calcium ion homeostasis"/>
    <property type="evidence" value="ECO:0007669"/>
    <property type="project" value="TreeGrafter"/>
</dbReference>
<keyword evidence="9" id="KW-0677">Repeat</keyword>
<evidence type="ECO:0000256" key="13">
    <source>
        <dbReference type="ARBA" id="ARBA00023053"/>
    </source>
</evidence>
<evidence type="ECO:0000256" key="16">
    <source>
        <dbReference type="ARBA" id="ARBA00023201"/>
    </source>
</evidence>
<dbReference type="GO" id="GO:0005509">
    <property type="term" value="F:calcium ion binding"/>
    <property type="evidence" value="ECO:0007669"/>
    <property type="project" value="InterPro"/>
</dbReference>
<dbReference type="FunFam" id="1.20.1420.30:FF:000019">
    <property type="entry name" value="Sodium/calcium exchanger NCL2"/>
    <property type="match status" value="1"/>
</dbReference>
<protein>
    <recommendedName>
        <fullName evidence="19">EF-hand domain-containing protein</fullName>
    </recommendedName>
</protein>
<dbReference type="Gene3D" id="1.10.238.10">
    <property type="entry name" value="EF-hand"/>
    <property type="match status" value="1"/>
</dbReference>
<feature type="transmembrane region" description="Helical" evidence="17">
    <location>
        <begin position="201"/>
        <end position="222"/>
    </location>
</feature>
<evidence type="ECO:0000256" key="3">
    <source>
        <dbReference type="ARBA" id="ARBA00022448"/>
    </source>
</evidence>
<accession>A0A9Q0KTF2</accession>
<dbReference type="PROSITE" id="PS50222">
    <property type="entry name" value="EF_HAND_2"/>
    <property type="match status" value="2"/>
</dbReference>
<evidence type="ECO:0000256" key="2">
    <source>
        <dbReference type="ARBA" id="ARBA00008170"/>
    </source>
</evidence>
<feature type="transmembrane region" description="Helical" evidence="17">
    <location>
        <begin position="493"/>
        <end position="516"/>
    </location>
</feature>
<dbReference type="Pfam" id="PF13499">
    <property type="entry name" value="EF-hand_7"/>
    <property type="match status" value="1"/>
</dbReference>
<feature type="domain" description="EF-hand" evidence="19">
    <location>
        <begin position="295"/>
        <end position="330"/>
    </location>
</feature>
<feature type="transmembrane region" description="Helical" evidence="17">
    <location>
        <begin position="528"/>
        <end position="551"/>
    </location>
</feature>
<dbReference type="SMART" id="SM00054">
    <property type="entry name" value="EFh"/>
    <property type="match status" value="2"/>
</dbReference>
<feature type="transmembrane region" description="Helical" evidence="17">
    <location>
        <begin position="459"/>
        <end position="481"/>
    </location>
</feature>
<dbReference type="InterPro" id="IPR018247">
    <property type="entry name" value="EF_Hand_1_Ca_BS"/>
</dbReference>
<keyword evidence="11 17" id="KW-1133">Transmembrane helix</keyword>
<dbReference type="PANTHER" id="PTHR31503:SF36">
    <property type="entry name" value="SODIUM_CALCIUM EXCHANGER MEMBRANE REGION DOMAIN-CONTAINING PROTEIN"/>
    <property type="match status" value="1"/>
</dbReference>
<feature type="transmembrane region" description="Helical" evidence="17">
    <location>
        <begin position="143"/>
        <end position="171"/>
    </location>
</feature>
<evidence type="ECO:0000256" key="12">
    <source>
        <dbReference type="ARBA" id="ARBA00023016"/>
    </source>
</evidence>